<evidence type="ECO:0000259" key="6">
    <source>
        <dbReference type="Pfam" id="PF16739"/>
    </source>
</evidence>
<comment type="caution">
    <text evidence="7">The sequence shown here is derived from an EMBL/GenBank/DDBJ whole genome shotgun (WGS) entry which is preliminary data.</text>
</comment>
<dbReference type="SUPFAM" id="SSF47986">
    <property type="entry name" value="DEATH domain"/>
    <property type="match status" value="1"/>
</dbReference>
<dbReference type="EMBL" id="LUCM01001707">
    <property type="protein sequence ID" value="KAA0198486.1"/>
    <property type="molecule type" value="Genomic_DNA"/>
</dbReference>
<evidence type="ECO:0000313" key="7">
    <source>
        <dbReference type="EMBL" id="KAA0198486.1"/>
    </source>
</evidence>
<keyword evidence="8" id="KW-1185">Reference proteome</keyword>
<gene>
    <name evidence="7" type="ORF">FBUS_05098</name>
</gene>
<protein>
    <recommendedName>
        <fullName evidence="6">Caspase recruitment domain-containing protein</fullName>
    </recommendedName>
</protein>
<name>A0A8E0S1Z9_9TREM</name>
<feature type="domain" description="Caspase recruitment" evidence="6">
    <location>
        <begin position="6"/>
        <end position="96"/>
    </location>
</feature>
<dbReference type="GO" id="GO:0005737">
    <property type="term" value="C:cytoplasm"/>
    <property type="evidence" value="ECO:0007669"/>
    <property type="project" value="UniProtKB-ARBA"/>
</dbReference>
<dbReference type="OrthoDB" id="6267878at2759"/>
<dbReference type="Pfam" id="PF16739">
    <property type="entry name" value="CARD_2"/>
    <property type="match status" value="1"/>
</dbReference>
<accession>A0A8E0S1Z9</accession>
<dbReference type="AlphaFoldDB" id="A0A8E0S1Z9"/>
<evidence type="ECO:0000256" key="4">
    <source>
        <dbReference type="ARBA" id="ARBA00022843"/>
    </source>
</evidence>
<evidence type="ECO:0000256" key="1">
    <source>
        <dbReference type="ARBA" id="ARBA00022499"/>
    </source>
</evidence>
<keyword evidence="5" id="KW-0391">Immunity</keyword>
<keyword evidence="3" id="KW-0399">Innate immunity</keyword>
<keyword evidence="4" id="KW-0832">Ubl conjugation</keyword>
<evidence type="ECO:0000256" key="2">
    <source>
        <dbReference type="ARBA" id="ARBA00022553"/>
    </source>
</evidence>
<dbReference type="Gene3D" id="1.10.533.10">
    <property type="entry name" value="Death Domain, Fas"/>
    <property type="match status" value="1"/>
</dbReference>
<dbReference type="InterPro" id="IPR031964">
    <property type="entry name" value="CARD_dom"/>
</dbReference>
<keyword evidence="1" id="KW-1017">Isopeptide bond</keyword>
<organism evidence="7 8">
    <name type="scientific">Fasciolopsis buskii</name>
    <dbReference type="NCBI Taxonomy" id="27845"/>
    <lineage>
        <taxon>Eukaryota</taxon>
        <taxon>Metazoa</taxon>
        <taxon>Spiralia</taxon>
        <taxon>Lophotrochozoa</taxon>
        <taxon>Platyhelminthes</taxon>
        <taxon>Trematoda</taxon>
        <taxon>Digenea</taxon>
        <taxon>Plagiorchiida</taxon>
        <taxon>Echinostomata</taxon>
        <taxon>Echinostomatoidea</taxon>
        <taxon>Fasciolidae</taxon>
        <taxon>Fasciolopsis</taxon>
    </lineage>
</organism>
<dbReference type="GO" id="GO:0045087">
    <property type="term" value="P:innate immune response"/>
    <property type="evidence" value="ECO:0007669"/>
    <property type="project" value="UniProtKB-KW"/>
</dbReference>
<dbReference type="CDD" id="cd01671">
    <property type="entry name" value="CARD"/>
    <property type="match status" value="1"/>
</dbReference>
<dbReference type="Proteomes" id="UP000728185">
    <property type="component" value="Unassembled WGS sequence"/>
</dbReference>
<proteinExistence type="predicted"/>
<dbReference type="InterPro" id="IPR011029">
    <property type="entry name" value="DEATH-like_dom_sf"/>
</dbReference>
<sequence length="481" mass="53402">MLTPVQQRAILYNLPNLVADLDVFDVMDHLMATTPSCLTPADYEAISTTAHQKGRAAGVRCLVTCLLRRPFDSPVFAAFCSALRERYGHLADLLETSLQQPSEQSSVIDCSVPDGQKQPKPVPIKKRLCCLDTPCQNPSDFSSLNNLSIFGFPNTACETIMLIITAISSHPLVVLRRNNLFRNLGLTETMLQQITHSDAPTTSPSLSVGFAEAVSLCRRALCLFFNVGLCRVLECHGSPFKRASSSLQSNGTHIVKLTTKRLLERDLIPALENIDCWRLASNVRQMITLMDESDELIESVVPSEHSNSCALRPASFDSRAGLQQRLREHLDQTEDMLRVCTAPLFNHSLINLNWPFVLRELDVCSSCILCMLHTASSNFGQDKSNRTDQSDSSHILPTPVCEMALNTYLRMSLRFALLQQERLHEKTFDPLPVPLSDDSVQRICRASVASVVHTKLLPVLRGLALNALSDDIEQIALKALH</sequence>
<evidence type="ECO:0000313" key="8">
    <source>
        <dbReference type="Proteomes" id="UP000728185"/>
    </source>
</evidence>
<keyword evidence="2" id="KW-0597">Phosphoprotein</keyword>
<reference evidence="7" key="1">
    <citation type="submission" date="2019-05" db="EMBL/GenBank/DDBJ databases">
        <title>Annotation for the trematode Fasciolopsis buski.</title>
        <authorList>
            <person name="Choi Y.-J."/>
        </authorList>
    </citation>
    <scope>NUCLEOTIDE SEQUENCE</scope>
    <source>
        <strain evidence="7">HT</strain>
        <tissue evidence="7">Whole worm</tissue>
    </source>
</reference>
<evidence type="ECO:0000256" key="3">
    <source>
        <dbReference type="ARBA" id="ARBA00022588"/>
    </source>
</evidence>
<evidence type="ECO:0000256" key="5">
    <source>
        <dbReference type="ARBA" id="ARBA00022859"/>
    </source>
</evidence>